<accession>A0A1Y6FP48</accession>
<dbReference type="Proteomes" id="UP000194469">
    <property type="component" value="Unassembled WGS sequence"/>
</dbReference>
<protein>
    <submittedName>
        <fullName evidence="3">BON domain-containing protein</fullName>
    </submittedName>
</protein>
<dbReference type="PANTHER" id="PTHR34606:SF15">
    <property type="entry name" value="BON DOMAIN-CONTAINING PROTEIN"/>
    <property type="match status" value="1"/>
</dbReference>
<feature type="domain" description="BON" evidence="2">
    <location>
        <begin position="75"/>
        <end position="143"/>
    </location>
</feature>
<name>A0A1Y6FP48_9SPHN</name>
<feature type="region of interest" description="Disordered" evidence="1">
    <location>
        <begin position="1"/>
        <end position="68"/>
    </location>
</feature>
<dbReference type="Gene3D" id="3.30.1340.30">
    <property type="match status" value="1"/>
</dbReference>
<feature type="compositionally biased region" description="Basic and acidic residues" evidence="1">
    <location>
        <begin position="33"/>
        <end position="45"/>
    </location>
</feature>
<keyword evidence="4" id="KW-1185">Reference proteome</keyword>
<dbReference type="RefSeq" id="WP_086456979.1">
    <property type="nucleotide sequence ID" value="NZ_JBHLXM010000003.1"/>
</dbReference>
<evidence type="ECO:0000259" key="2">
    <source>
        <dbReference type="PROSITE" id="PS50914"/>
    </source>
</evidence>
<dbReference type="PANTHER" id="PTHR34606">
    <property type="entry name" value="BON DOMAIN-CONTAINING PROTEIN"/>
    <property type="match status" value="1"/>
</dbReference>
<evidence type="ECO:0000313" key="4">
    <source>
        <dbReference type="Proteomes" id="UP000194469"/>
    </source>
</evidence>
<dbReference type="PROSITE" id="PS50914">
    <property type="entry name" value="BON"/>
    <property type="match status" value="1"/>
</dbReference>
<dbReference type="InterPro" id="IPR014004">
    <property type="entry name" value="Transpt-assoc_nodulatn_dom_bac"/>
</dbReference>
<reference evidence="4" key="1">
    <citation type="submission" date="2017-04" db="EMBL/GenBank/DDBJ databases">
        <authorList>
            <person name="Varghese N."/>
            <person name="Submissions S."/>
        </authorList>
    </citation>
    <scope>NUCLEOTIDE SEQUENCE [LARGE SCALE GENOMIC DNA]</scope>
    <source>
        <strain evidence="4">UI2</strain>
    </source>
</reference>
<dbReference type="InterPro" id="IPR051686">
    <property type="entry name" value="Lipoprotein_DolP"/>
</dbReference>
<dbReference type="SMART" id="SM00749">
    <property type="entry name" value="BON"/>
    <property type="match status" value="1"/>
</dbReference>
<dbReference type="AlphaFoldDB" id="A0A1Y6FP48"/>
<organism evidence="3 4">
    <name type="scientific">Sphingopyxis terrae subsp. ummariensis</name>
    <dbReference type="NCBI Taxonomy" id="429001"/>
    <lineage>
        <taxon>Bacteria</taxon>
        <taxon>Pseudomonadati</taxon>
        <taxon>Pseudomonadota</taxon>
        <taxon>Alphaproteobacteria</taxon>
        <taxon>Sphingomonadales</taxon>
        <taxon>Sphingomonadaceae</taxon>
        <taxon>Sphingopyxis</taxon>
    </lineage>
</organism>
<dbReference type="InterPro" id="IPR007055">
    <property type="entry name" value="BON_dom"/>
</dbReference>
<sequence>MPPRDMKKLVNRRPGASPYGSDGDGLTTRRSRAPGDRPTEADRADPWGYPSYGRIAQSPRGKSRVGMGPRAYQRADALICEDICERMMADSRLDASRLDVRVAAGEVSLSGAVDSRQSRRRAEDIAEAVRGVRHVRSDLRIQDGLHTLPKRR</sequence>
<dbReference type="Pfam" id="PF04972">
    <property type="entry name" value="BON"/>
    <property type="match status" value="1"/>
</dbReference>
<evidence type="ECO:0000313" key="3">
    <source>
        <dbReference type="EMBL" id="SMQ76507.1"/>
    </source>
</evidence>
<proteinExistence type="predicted"/>
<dbReference type="EMBL" id="FXWL01000002">
    <property type="protein sequence ID" value="SMQ76507.1"/>
    <property type="molecule type" value="Genomic_DNA"/>
</dbReference>
<evidence type="ECO:0000256" key="1">
    <source>
        <dbReference type="SAM" id="MobiDB-lite"/>
    </source>
</evidence>
<gene>
    <name evidence="3" type="ORF">SAMN06295984_1948</name>
</gene>